<name>A0ABT8W4N4_9GAMM</name>
<sequence>MKWLAFIVLAINVAVWYFADVFQPPVRSPVTDGGTLPRVASLKSPESETSEWAEPAPEQEVLQEAGVQPVTATELQEPVPEPEPEPEPDAEPRAEVADVSAPVAGAPVGPIASGSPEAEGAAEAMGETGSGSVAARQGVGEPVEEVSAEEPELRVCVRMGWLETREQAQRLIEARAGEAVELVVVEERRELTPYNWVIIPPQPGAEALRQFREIQRRGIDSYLVTEGENRNAISLGLFESREAAISVLEEKKRQNLNAVLANFPRNQISYALAFEGQPALVEELVPAVEADYGSNFDFVEINPCEGVATPKKNP</sequence>
<accession>A0ABT8W4N4</accession>
<feature type="compositionally biased region" description="Low complexity" evidence="1">
    <location>
        <begin position="97"/>
        <end position="132"/>
    </location>
</feature>
<feature type="compositionally biased region" description="Acidic residues" evidence="1">
    <location>
        <begin position="80"/>
        <end position="89"/>
    </location>
</feature>
<reference evidence="2" key="1">
    <citation type="submission" date="2023-07" db="EMBL/GenBank/DDBJ databases">
        <title>Marinobacter sp. chi1 genome sequencing and assembly.</title>
        <authorList>
            <person name="Park S."/>
        </authorList>
    </citation>
    <scope>NUCLEOTIDE SEQUENCE</scope>
    <source>
        <strain evidence="2">Chi1</strain>
    </source>
</reference>
<evidence type="ECO:0000313" key="3">
    <source>
        <dbReference type="Proteomes" id="UP001168640"/>
    </source>
</evidence>
<evidence type="ECO:0008006" key="4">
    <source>
        <dbReference type="Google" id="ProtNLM"/>
    </source>
</evidence>
<feature type="region of interest" description="Disordered" evidence="1">
    <location>
        <begin position="27"/>
        <end position="146"/>
    </location>
</feature>
<proteinExistence type="predicted"/>
<organism evidence="2 3">
    <name type="scientific">Marinobacter suaedae</name>
    <dbReference type="NCBI Taxonomy" id="3057675"/>
    <lineage>
        <taxon>Bacteria</taxon>
        <taxon>Pseudomonadati</taxon>
        <taxon>Pseudomonadota</taxon>
        <taxon>Gammaproteobacteria</taxon>
        <taxon>Pseudomonadales</taxon>
        <taxon>Marinobacteraceae</taxon>
        <taxon>Marinobacter</taxon>
    </lineage>
</organism>
<protein>
    <recommendedName>
        <fullName evidence="4">SPOR domain-containing protein</fullName>
    </recommendedName>
</protein>
<keyword evidence="3" id="KW-1185">Reference proteome</keyword>
<dbReference type="EMBL" id="JAUMIS010000003">
    <property type="protein sequence ID" value="MDO3723131.1"/>
    <property type="molecule type" value="Genomic_DNA"/>
</dbReference>
<dbReference type="RefSeq" id="WP_223795755.1">
    <property type="nucleotide sequence ID" value="NZ_JAUMIS010000003.1"/>
</dbReference>
<dbReference type="Proteomes" id="UP001168640">
    <property type="component" value="Unassembled WGS sequence"/>
</dbReference>
<gene>
    <name evidence="2" type="ORF">QVZ43_15530</name>
</gene>
<comment type="caution">
    <text evidence="2">The sequence shown here is derived from an EMBL/GenBank/DDBJ whole genome shotgun (WGS) entry which is preliminary data.</text>
</comment>
<evidence type="ECO:0000313" key="2">
    <source>
        <dbReference type="EMBL" id="MDO3723131.1"/>
    </source>
</evidence>
<evidence type="ECO:0000256" key="1">
    <source>
        <dbReference type="SAM" id="MobiDB-lite"/>
    </source>
</evidence>